<feature type="short sequence motif" description="GXSXG" evidence="5">
    <location>
        <begin position="251"/>
        <end position="255"/>
    </location>
</feature>
<dbReference type="InterPro" id="IPR016035">
    <property type="entry name" value="Acyl_Trfase/lysoPLipase"/>
</dbReference>
<keyword evidence="4 5" id="KW-0443">Lipid metabolism</keyword>
<feature type="active site" description="Nucleophile" evidence="5">
    <location>
        <position position="253"/>
    </location>
</feature>
<dbReference type="SUPFAM" id="SSF52151">
    <property type="entry name" value="FabD/lysophospholipase-like"/>
    <property type="match status" value="1"/>
</dbReference>
<dbReference type="GO" id="GO:0006641">
    <property type="term" value="P:triglyceride metabolic process"/>
    <property type="evidence" value="ECO:0007669"/>
    <property type="project" value="UniProtKB-ARBA"/>
</dbReference>
<dbReference type="Pfam" id="PF01734">
    <property type="entry name" value="Patatin"/>
    <property type="match status" value="1"/>
</dbReference>
<dbReference type="GO" id="GO:0004806">
    <property type="term" value="F:triacylglycerol lipase activity"/>
    <property type="evidence" value="ECO:0007669"/>
    <property type="project" value="InterPro"/>
</dbReference>
<evidence type="ECO:0000313" key="9">
    <source>
        <dbReference type="Proteomes" id="UP000054565"/>
    </source>
</evidence>
<keyword evidence="3 5" id="KW-0442">Lipid degradation</keyword>
<comment type="similarity">
    <text evidence="6">Belongs to the PLPL family.</text>
</comment>
<dbReference type="InterPro" id="IPR002641">
    <property type="entry name" value="PNPLA_dom"/>
</dbReference>
<dbReference type="GO" id="GO:0016020">
    <property type="term" value="C:membrane"/>
    <property type="evidence" value="ECO:0007669"/>
    <property type="project" value="UniProtKB-SubCell"/>
</dbReference>
<dbReference type="AlphaFoldDB" id="A0A0J6YJF7"/>
<sequence>MSLITDTTFPVVSRLTPSKQSRLGALRKYVSISYLSSLAWDSLAHASFIAFGLWRGLSRGLSRDEYERSLQIERRKRDLSFKLQAATSLHEWLQIAGELDKLEGNKEWKSVDESNEYDHALLRARLDDLEQALRTDDFGAIVHIIRTSFSRDLANMTNPDLYTRAHIGTKNLIDLYVTTATNAVSVALEMADKLEFNIAESRFLLEQLQATRQAFGRTALLLSGGATFGMNHTGVVKTLWQMRLLPRVISGSSAGSIVAGVLCAHMDDEIPQILSSFGNGDFSVFESNDGVETLWHRLRRFLISGSFFDIAHLTRVMRDILGDVTFLEAYNRTRRILNITVSHAETHELPRLLNYITAPNIIIWSAIATSCSAPLIFSTSALMAKDPTTGNILEWGESLVQWIDGSVDSDLPMARLSEMFNVNHFIVSQVNPHVIPFVPPGEAVLFAKLSERPREPEPEPVDFPKMLIKEETIGKFTMLSELGVLSNPLSKFASVLRQEYYGDINILPEITYEVFPSMLRNPTPDFMLRACLSGERATWSKLSRIRNHCALEFALDAAVLIMREKVAAAARNANIPLRSISSYIEENVYTEEDMPEVQQLAPPKKGVDRLKPIRAHSHFDANYQLQRVKGSLHMPEVRRGLKSYAQLYHSIPTKAKRSSSAWIPAITFSGERIRHMRPESGIGASARFRRPSLSYVSSRSERHTPMTLSRRGSFIQSTALPTQRRRARRANTYEASLSTVSLPRLIMAVQTGPPSPVREHEHYKFLRRQSSDSNSNRAVNC</sequence>
<evidence type="ECO:0000313" key="8">
    <source>
        <dbReference type="EMBL" id="KMP07043.1"/>
    </source>
</evidence>
<evidence type="ECO:0000259" key="7">
    <source>
        <dbReference type="PROSITE" id="PS51635"/>
    </source>
</evidence>
<dbReference type="EMBL" id="DS028096">
    <property type="protein sequence ID" value="KMP07043.1"/>
    <property type="molecule type" value="Genomic_DNA"/>
</dbReference>
<dbReference type="Gene3D" id="3.40.1090.10">
    <property type="entry name" value="Cytosolic phospholipase A2 catalytic domain"/>
    <property type="match status" value="2"/>
</dbReference>
<dbReference type="EC" id="3.1.1.-" evidence="6"/>
<evidence type="ECO:0000256" key="6">
    <source>
        <dbReference type="RuleBase" id="RU362055"/>
    </source>
</evidence>
<organism evidence="8 9">
    <name type="scientific">Coccidioides immitis RMSCC 2394</name>
    <dbReference type="NCBI Taxonomy" id="404692"/>
    <lineage>
        <taxon>Eukaryota</taxon>
        <taxon>Fungi</taxon>
        <taxon>Dikarya</taxon>
        <taxon>Ascomycota</taxon>
        <taxon>Pezizomycotina</taxon>
        <taxon>Eurotiomycetes</taxon>
        <taxon>Eurotiomycetidae</taxon>
        <taxon>Onygenales</taxon>
        <taxon>Onygenaceae</taxon>
        <taxon>Coccidioides</taxon>
    </lineage>
</organism>
<dbReference type="InterPro" id="IPR050301">
    <property type="entry name" value="NTE"/>
</dbReference>
<evidence type="ECO:0000256" key="3">
    <source>
        <dbReference type="ARBA" id="ARBA00022963"/>
    </source>
</evidence>
<evidence type="ECO:0000256" key="1">
    <source>
        <dbReference type="ARBA" id="ARBA00002682"/>
    </source>
</evidence>
<comment type="subcellular location">
    <subcellularLocation>
        <location evidence="6">Membrane</location>
        <topology evidence="6">Single-pass membrane protein</topology>
    </subcellularLocation>
</comment>
<comment type="function">
    <text evidence="6">Lipid hydrolase.</text>
</comment>
<evidence type="ECO:0000256" key="5">
    <source>
        <dbReference type="PROSITE-ProRule" id="PRU01161"/>
    </source>
</evidence>
<comment type="function">
    <text evidence="1">Probable lipid hydrolase.</text>
</comment>
<dbReference type="Proteomes" id="UP000054565">
    <property type="component" value="Unassembled WGS sequence"/>
</dbReference>
<dbReference type="GO" id="GO:0016042">
    <property type="term" value="P:lipid catabolic process"/>
    <property type="evidence" value="ECO:0007669"/>
    <property type="project" value="UniProtKB-UniRule"/>
</dbReference>
<dbReference type="STRING" id="404692.A0A0J6YJF7"/>
<dbReference type="PANTHER" id="PTHR14226:SF10">
    <property type="entry name" value="TRIACYLGLYCEROL LIPASE 4-RELATED"/>
    <property type="match status" value="1"/>
</dbReference>
<dbReference type="Pfam" id="PF11815">
    <property type="entry name" value="DUF3336"/>
    <property type="match status" value="1"/>
</dbReference>
<name>A0A0J6YJF7_COCIT</name>
<gene>
    <name evidence="8" type="ORF">CIRG_06724</name>
</gene>
<reference evidence="9" key="1">
    <citation type="journal article" date="2010" name="Genome Res.">
        <title>Population genomic sequencing of Coccidioides fungi reveals recent hybridization and transposon control.</title>
        <authorList>
            <person name="Neafsey D.E."/>
            <person name="Barker B.M."/>
            <person name="Sharpton T.J."/>
            <person name="Stajich J.E."/>
            <person name="Park D.J."/>
            <person name="Whiston E."/>
            <person name="Hung C.-Y."/>
            <person name="McMahan C."/>
            <person name="White J."/>
            <person name="Sykes S."/>
            <person name="Heiman D."/>
            <person name="Young S."/>
            <person name="Zeng Q."/>
            <person name="Abouelleil A."/>
            <person name="Aftuck L."/>
            <person name="Bessette D."/>
            <person name="Brown A."/>
            <person name="FitzGerald M."/>
            <person name="Lui A."/>
            <person name="Macdonald J.P."/>
            <person name="Priest M."/>
            <person name="Orbach M.J."/>
            <person name="Galgiani J.N."/>
            <person name="Kirkland T.N."/>
            <person name="Cole G.T."/>
            <person name="Birren B.W."/>
            <person name="Henn M.R."/>
            <person name="Taylor J.W."/>
            <person name="Rounsley S.D."/>
        </authorList>
    </citation>
    <scope>NUCLEOTIDE SEQUENCE [LARGE SCALE GENOMIC DNA]</scope>
    <source>
        <strain evidence="9">RMSCC 2394</strain>
    </source>
</reference>
<evidence type="ECO:0000256" key="2">
    <source>
        <dbReference type="ARBA" id="ARBA00022801"/>
    </source>
</evidence>
<protein>
    <recommendedName>
        <fullName evidence="6">Patatin-like phospholipase domain-containing protein</fullName>
        <ecNumber evidence="6">3.1.1.-</ecNumber>
    </recommendedName>
</protein>
<dbReference type="InterPro" id="IPR021771">
    <property type="entry name" value="Triacylglycerol_lipase_N"/>
</dbReference>
<accession>A0A0J6YJF7</accession>
<feature type="domain" description="PNPLA" evidence="7">
    <location>
        <begin position="220"/>
        <end position="417"/>
    </location>
</feature>
<dbReference type="CDD" id="cd07230">
    <property type="entry name" value="Pat_TGL4-5_like"/>
    <property type="match status" value="1"/>
</dbReference>
<keyword evidence="2 5" id="KW-0378">Hydrolase</keyword>
<feature type="active site" description="Proton acceptor" evidence="5">
    <location>
        <position position="404"/>
    </location>
</feature>
<comment type="caution">
    <text evidence="5">Lacks conserved residue(s) required for the propagation of feature annotation.</text>
</comment>
<dbReference type="PANTHER" id="PTHR14226">
    <property type="entry name" value="NEUROPATHY TARGET ESTERASE/SWISS CHEESE D.MELANOGASTER"/>
    <property type="match status" value="1"/>
</dbReference>
<dbReference type="PROSITE" id="PS51635">
    <property type="entry name" value="PNPLA"/>
    <property type="match status" value="1"/>
</dbReference>
<evidence type="ECO:0000256" key="4">
    <source>
        <dbReference type="ARBA" id="ARBA00023098"/>
    </source>
</evidence>
<proteinExistence type="inferred from homology"/>
<dbReference type="OrthoDB" id="10049244at2759"/>